<dbReference type="Proteomes" id="UP000429232">
    <property type="component" value="Chromosome"/>
</dbReference>
<keyword evidence="2" id="KW-1185">Reference proteome</keyword>
<accession>A0A6I4HZV1</accession>
<organism evidence="1 2">
    <name type="scientific">Mucilaginibacter ginkgonis</name>
    <dbReference type="NCBI Taxonomy" id="2682091"/>
    <lineage>
        <taxon>Bacteria</taxon>
        <taxon>Pseudomonadati</taxon>
        <taxon>Bacteroidota</taxon>
        <taxon>Sphingobacteriia</taxon>
        <taxon>Sphingobacteriales</taxon>
        <taxon>Sphingobacteriaceae</taxon>
        <taxon>Mucilaginibacter</taxon>
    </lineage>
</organism>
<dbReference type="KEGG" id="mgik:GO620_000720"/>
<dbReference type="AlphaFoldDB" id="A0A6I4HZV1"/>
<protein>
    <submittedName>
        <fullName evidence="1">Uncharacterized protein</fullName>
    </submittedName>
</protein>
<sequence>MKQTVKYQIAQSGKKGAVHYEGKDRRTSLDESFGKDKVDRIREAIGFTKVSK</sequence>
<evidence type="ECO:0000313" key="2">
    <source>
        <dbReference type="Proteomes" id="UP000429232"/>
    </source>
</evidence>
<name>A0A6I4HZV1_9SPHI</name>
<proteinExistence type="predicted"/>
<dbReference type="EMBL" id="CP066775">
    <property type="protein sequence ID" value="QQL50006.1"/>
    <property type="molecule type" value="Genomic_DNA"/>
</dbReference>
<dbReference type="RefSeq" id="WP_157523288.1">
    <property type="nucleotide sequence ID" value="NZ_CP066775.1"/>
</dbReference>
<evidence type="ECO:0000313" key="1">
    <source>
        <dbReference type="EMBL" id="QQL50006.1"/>
    </source>
</evidence>
<gene>
    <name evidence="1" type="ORF">GO620_000720</name>
</gene>
<reference evidence="1 2" key="1">
    <citation type="submission" date="2020-12" db="EMBL/GenBank/DDBJ databases">
        <title>HMF7856_wgs.fasta genome submission.</title>
        <authorList>
            <person name="Kang H."/>
            <person name="Kim H."/>
            <person name="Joh K."/>
        </authorList>
    </citation>
    <scope>NUCLEOTIDE SEQUENCE [LARGE SCALE GENOMIC DNA]</scope>
    <source>
        <strain evidence="1 2">HMF7856</strain>
    </source>
</reference>